<comment type="caution">
    <text evidence="2">The sequence shown here is derived from an EMBL/GenBank/DDBJ whole genome shotgun (WGS) entry which is preliminary data.</text>
</comment>
<evidence type="ECO:0000313" key="2">
    <source>
        <dbReference type="EMBL" id="RYN51716.1"/>
    </source>
</evidence>
<reference evidence="3" key="1">
    <citation type="journal article" date="2019" name="bioRxiv">
        <title>Genomics, evolutionary history and diagnostics of the Alternaria alternata species group including apple and Asian pear pathotypes.</title>
        <authorList>
            <person name="Armitage A.D."/>
            <person name="Cockerton H.M."/>
            <person name="Sreenivasaprasad S."/>
            <person name="Woodhall J.W."/>
            <person name="Lane C.R."/>
            <person name="Harrison R.J."/>
            <person name="Clarkson J.P."/>
        </authorList>
    </citation>
    <scope>NUCLEOTIDE SEQUENCE [LARGE SCALE GENOMIC DNA]</scope>
    <source>
        <strain evidence="3">FERA 1082</strain>
    </source>
</reference>
<dbReference type="AlphaFoldDB" id="A0A4Q4MI40"/>
<dbReference type="EMBL" id="PDXA01000015">
    <property type="protein sequence ID" value="RYN51716.1"/>
    <property type="molecule type" value="Genomic_DNA"/>
</dbReference>
<accession>A0A4Q4MI40</accession>
<proteinExistence type="predicted"/>
<evidence type="ECO:0000313" key="3">
    <source>
        <dbReference type="Proteomes" id="UP000292402"/>
    </source>
</evidence>
<name>A0A4Q4MI40_9PLEO</name>
<feature type="region of interest" description="Disordered" evidence="1">
    <location>
        <begin position="1"/>
        <end position="40"/>
    </location>
</feature>
<protein>
    <submittedName>
        <fullName evidence="2">Uncharacterized protein</fullName>
    </submittedName>
</protein>
<feature type="compositionally biased region" description="Basic and acidic residues" evidence="1">
    <location>
        <begin position="12"/>
        <end position="26"/>
    </location>
</feature>
<organism evidence="2 3">
    <name type="scientific">Alternaria tenuissima</name>
    <dbReference type="NCBI Taxonomy" id="119927"/>
    <lineage>
        <taxon>Eukaryota</taxon>
        <taxon>Fungi</taxon>
        <taxon>Dikarya</taxon>
        <taxon>Ascomycota</taxon>
        <taxon>Pezizomycotina</taxon>
        <taxon>Dothideomycetes</taxon>
        <taxon>Pleosporomycetidae</taxon>
        <taxon>Pleosporales</taxon>
        <taxon>Pleosporineae</taxon>
        <taxon>Pleosporaceae</taxon>
        <taxon>Alternaria</taxon>
        <taxon>Alternaria sect. Alternaria</taxon>
        <taxon>Alternaria alternata complex</taxon>
    </lineage>
</organism>
<gene>
    <name evidence="2" type="ORF">AA0114_g5367</name>
</gene>
<evidence type="ECO:0000256" key="1">
    <source>
        <dbReference type="SAM" id="MobiDB-lite"/>
    </source>
</evidence>
<sequence length="120" mass="13259">MRKCMAQSVPKGADEFSPNEHHDKVCEPLNEDSDDAKQATSKDYLATTNLVCDEASGEDNHEGTNCRSSVQHLLVAYAYLNGTCGCLLTESIEKCRGCDDVADQSKFKPKVDRKEEDKQA</sequence>
<dbReference type="Proteomes" id="UP000292402">
    <property type="component" value="Unassembled WGS sequence"/>
</dbReference>